<protein>
    <submittedName>
        <fullName evidence="2">Uncharacterized protein</fullName>
    </submittedName>
</protein>
<evidence type="ECO:0000313" key="2">
    <source>
        <dbReference type="EMBL" id="SDB81477.1"/>
    </source>
</evidence>
<reference evidence="2 3" key="1">
    <citation type="submission" date="2016-06" db="EMBL/GenBank/DDBJ databases">
        <authorList>
            <person name="Olsen C.W."/>
            <person name="Carey S."/>
            <person name="Hinshaw L."/>
            <person name="Karasin A.I."/>
        </authorList>
    </citation>
    <scope>NUCLEOTIDE SEQUENCE [LARGE SCALE GENOMIC DNA]</scope>
    <source>
        <strain evidence="2 3">LZ-22</strain>
    </source>
</reference>
<proteinExistence type="predicted"/>
<dbReference type="STRING" id="1577474.GA0111570_103288"/>
<feature type="region of interest" description="Disordered" evidence="1">
    <location>
        <begin position="137"/>
        <end position="186"/>
    </location>
</feature>
<evidence type="ECO:0000313" key="3">
    <source>
        <dbReference type="Proteomes" id="UP000199086"/>
    </source>
</evidence>
<name>A0A1G6GHL0_9ACTN</name>
<accession>A0A1G6GHL0</accession>
<evidence type="ECO:0000256" key="1">
    <source>
        <dbReference type="SAM" id="MobiDB-lite"/>
    </source>
</evidence>
<dbReference type="RefSeq" id="WP_092607930.1">
    <property type="nucleotide sequence ID" value="NZ_FMYF01000003.1"/>
</dbReference>
<dbReference type="EMBL" id="FMYF01000003">
    <property type="protein sequence ID" value="SDB81477.1"/>
    <property type="molecule type" value="Genomic_DNA"/>
</dbReference>
<dbReference type="OrthoDB" id="8451229at2"/>
<dbReference type="AlphaFoldDB" id="A0A1G6GHL0"/>
<sequence length="257" mass="27167">MSTRIDADLAGSLAAAPIAAAPGATDDLTAASVALRALAAADGGEVLAGQLSRLVAVIANEAVRTRRFRTDLLAALVPAPEGEAAGGTGSRPDLERMTKAQLQKLIDSNGMDPRQVIKTRTTKGEMVDLIVAFQQAAGRESTGPADTPGAAPDEAAETVTKSAASPAIDQPPANPQKRRRQPSLIDPYEVAARDGLDGLRAELQRLDVEQLKDVIAEYGMNYDGRAMGWKDHHRFVERVLEKTGFGTTQGDAFRSAR</sequence>
<dbReference type="Proteomes" id="UP000199086">
    <property type="component" value="Unassembled WGS sequence"/>
</dbReference>
<gene>
    <name evidence="2" type="ORF">GA0111570_103288</name>
</gene>
<organism evidence="2 3">
    <name type="scientific">Raineyella antarctica</name>
    <dbReference type="NCBI Taxonomy" id="1577474"/>
    <lineage>
        <taxon>Bacteria</taxon>
        <taxon>Bacillati</taxon>
        <taxon>Actinomycetota</taxon>
        <taxon>Actinomycetes</taxon>
        <taxon>Propionibacteriales</taxon>
        <taxon>Propionibacteriaceae</taxon>
        <taxon>Raineyella</taxon>
    </lineage>
</organism>
<keyword evidence="3" id="KW-1185">Reference proteome</keyword>